<reference evidence="3" key="1">
    <citation type="submission" date="2021-01" db="EMBL/GenBank/DDBJ databases">
        <authorList>
            <person name="Corre E."/>
            <person name="Pelletier E."/>
            <person name="Niang G."/>
            <person name="Scheremetjew M."/>
            <person name="Finn R."/>
            <person name="Kale V."/>
            <person name="Holt S."/>
            <person name="Cochrane G."/>
            <person name="Meng A."/>
            <person name="Brown T."/>
            <person name="Cohen L."/>
        </authorList>
    </citation>
    <scope>NUCLEOTIDE SEQUENCE</scope>
    <source>
        <strain evidence="3">CCMP1661</strain>
    </source>
</reference>
<dbReference type="PANTHER" id="PTHR36974">
    <property type="entry name" value="MEMBRANE PROTEIN-RELATED"/>
    <property type="match status" value="1"/>
</dbReference>
<gene>
    <name evidence="3" type="ORF">FJAP1339_LOCUS2343</name>
</gene>
<keyword evidence="1" id="KW-0812">Transmembrane</keyword>
<evidence type="ECO:0000313" key="3">
    <source>
        <dbReference type="EMBL" id="CAD9859823.1"/>
    </source>
</evidence>
<protein>
    <submittedName>
        <fullName evidence="3">Uncharacterized protein</fullName>
    </submittedName>
</protein>
<name>A0A7S2UX48_9STRA</name>
<feature type="chain" id="PRO_5031194557" evidence="2">
    <location>
        <begin position="21"/>
        <end position="276"/>
    </location>
</feature>
<dbReference type="AlphaFoldDB" id="A0A7S2UX48"/>
<feature type="transmembrane region" description="Helical" evidence="1">
    <location>
        <begin position="245"/>
        <end position="263"/>
    </location>
</feature>
<sequence>MAVLRILLVALLSIFSGVTAFRTLQPPTVSTVQTFSKKPATTSVGSFGRIIPTYNGILKSESTPGIGEGRNLPAPSGVNQMPEPTQAAIVLGLMASLVAGTAVCSAGLDAISATFPVAFSVWQKSWPLLGPGFVLAGVSHFTLHDDFCNIYPPKGTWGFWYLPGSPSFHVNWTGIVEIVGGLMLSIGGIANAFNVSLPTAMSLFLPDGALILCALTYVVSFANIYMYTHGAILPEAMKEAGEVPIAGHVIRFILQIFLLALYWQMGRSEPLIAFLL</sequence>
<feature type="transmembrane region" description="Helical" evidence="1">
    <location>
        <begin position="172"/>
        <end position="193"/>
    </location>
</feature>
<proteinExistence type="predicted"/>
<dbReference type="PANTHER" id="PTHR36974:SF1">
    <property type="entry name" value="DOXX FAMILY MEMBRANE PROTEIN"/>
    <property type="match status" value="1"/>
</dbReference>
<keyword evidence="1" id="KW-1133">Transmembrane helix</keyword>
<evidence type="ECO:0000256" key="2">
    <source>
        <dbReference type="SAM" id="SignalP"/>
    </source>
</evidence>
<feature type="transmembrane region" description="Helical" evidence="1">
    <location>
        <begin position="205"/>
        <end position="225"/>
    </location>
</feature>
<dbReference type="EMBL" id="HBHR01004841">
    <property type="protein sequence ID" value="CAD9859823.1"/>
    <property type="molecule type" value="Transcribed_RNA"/>
</dbReference>
<feature type="signal peptide" evidence="2">
    <location>
        <begin position="1"/>
        <end position="20"/>
    </location>
</feature>
<accession>A0A7S2UX48</accession>
<keyword evidence="2" id="KW-0732">Signal</keyword>
<keyword evidence="1" id="KW-0472">Membrane</keyword>
<evidence type="ECO:0000256" key="1">
    <source>
        <dbReference type="SAM" id="Phobius"/>
    </source>
</evidence>
<organism evidence="3">
    <name type="scientific">Fibrocapsa japonica</name>
    <dbReference type="NCBI Taxonomy" id="94617"/>
    <lineage>
        <taxon>Eukaryota</taxon>
        <taxon>Sar</taxon>
        <taxon>Stramenopiles</taxon>
        <taxon>Ochrophyta</taxon>
        <taxon>Raphidophyceae</taxon>
        <taxon>Chattonellales</taxon>
        <taxon>Chattonellaceae</taxon>
        <taxon>Fibrocapsa</taxon>
    </lineage>
</organism>